<protein>
    <submittedName>
        <fullName evidence="1">Uncharacterized protein</fullName>
    </submittedName>
</protein>
<keyword evidence="2" id="KW-1185">Reference proteome</keyword>
<organism evidence="1 2">
    <name type="scientific">Cymbomonas tetramitiformis</name>
    <dbReference type="NCBI Taxonomy" id="36881"/>
    <lineage>
        <taxon>Eukaryota</taxon>
        <taxon>Viridiplantae</taxon>
        <taxon>Chlorophyta</taxon>
        <taxon>Pyramimonadophyceae</taxon>
        <taxon>Pyramimonadales</taxon>
        <taxon>Pyramimonadaceae</taxon>
        <taxon>Cymbomonas</taxon>
    </lineage>
</organism>
<comment type="caution">
    <text evidence="1">The sequence shown here is derived from an EMBL/GenBank/DDBJ whole genome shotgun (WGS) entry which is preliminary data.</text>
</comment>
<gene>
    <name evidence="1" type="ORF">CYMTET_33058</name>
</gene>
<sequence>MSFISVFLGELIHKLDEANPFQTDLPLDDYAAVALLVFFGVSTILDAAEPKMEEEKEDAVAAVGGMSPEGALVSTAPVLLCCHPQSASYQTACGGRTSFSLA</sequence>
<dbReference type="Proteomes" id="UP001190700">
    <property type="component" value="Unassembled WGS sequence"/>
</dbReference>
<name>A0AAE0KRL2_9CHLO</name>
<evidence type="ECO:0000313" key="2">
    <source>
        <dbReference type="Proteomes" id="UP001190700"/>
    </source>
</evidence>
<proteinExistence type="predicted"/>
<dbReference type="EMBL" id="LGRX02020031">
    <property type="protein sequence ID" value="KAK3257870.1"/>
    <property type="molecule type" value="Genomic_DNA"/>
</dbReference>
<accession>A0AAE0KRL2</accession>
<evidence type="ECO:0000313" key="1">
    <source>
        <dbReference type="EMBL" id="KAK3257870.1"/>
    </source>
</evidence>
<reference evidence="1 2" key="1">
    <citation type="journal article" date="2015" name="Genome Biol. Evol.">
        <title>Comparative Genomics of a Bacterivorous Green Alga Reveals Evolutionary Causalities and Consequences of Phago-Mixotrophic Mode of Nutrition.</title>
        <authorList>
            <person name="Burns J.A."/>
            <person name="Paasch A."/>
            <person name="Narechania A."/>
            <person name="Kim E."/>
        </authorList>
    </citation>
    <scope>NUCLEOTIDE SEQUENCE [LARGE SCALE GENOMIC DNA]</scope>
    <source>
        <strain evidence="1 2">PLY_AMNH</strain>
    </source>
</reference>
<dbReference type="AlphaFoldDB" id="A0AAE0KRL2"/>